<dbReference type="Pfam" id="PF10180">
    <property type="entry name" value="WKF"/>
    <property type="match status" value="1"/>
</dbReference>
<dbReference type="GO" id="GO:0005730">
    <property type="term" value="C:nucleolus"/>
    <property type="evidence" value="ECO:0007669"/>
    <property type="project" value="EnsemblFungi"/>
</dbReference>
<feature type="region of interest" description="Disordered" evidence="1">
    <location>
        <begin position="113"/>
        <end position="136"/>
    </location>
</feature>
<evidence type="ECO:0000259" key="2">
    <source>
        <dbReference type="Pfam" id="PF10180"/>
    </source>
</evidence>
<protein>
    <submittedName>
        <fullName evidence="3">LADA_0H17480g1_1</fullName>
    </submittedName>
</protein>
<dbReference type="STRING" id="1266660.A0A1G4K5K4"/>
<evidence type="ECO:0000256" key="1">
    <source>
        <dbReference type="SAM" id="MobiDB-lite"/>
    </source>
</evidence>
<accession>A0A1G4K5K4</accession>
<dbReference type="Proteomes" id="UP000190274">
    <property type="component" value="Chromosome H"/>
</dbReference>
<sequence>MEHVPAWKRIAIKKRESESAEDNAALNVTTHLATANLSKQEKRRIIRGETGTNKSKKANPNKRQKKDKAPREERLLHKEEVLKDQLRYLIDFYREKVGQLPREIWDHKPVRIQLGGSDEDPAKDEPNPDSESKAEVTEVWKFSKQKQNWLLKHVLDDTQIPSYYDELVYAYFKDLKGGSKLALVSSCRECIDKNEKFQLTSQNTNDSEVQPDESSSEQQHSPKESENAAEPSTEEPSTEDNQKTKQLKEVDGEEKPESEVPPSGHQVERAQRLLALLE</sequence>
<dbReference type="OrthoDB" id="10261563at2759"/>
<feature type="compositionally biased region" description="Basic and acidic residues" evidence="1">
    <location>
        <begin position="240"/>
        <end position="258"/>
    </location>
</feature>
<evidence type="ECO:0000313" key="3">
    <source>
        <dbReference type="EMBL" id="SCU99086.1"/>
    </source>
</evidence>
<proteinExistence type="predicted"/>
<feature type="compositionally biased region" description="Basic residues" evidence="1">
    <location>
        <begin position="54"/>
        <end position="66"/>
    </location>
</feature>
<feature type="region of interest" description="Disordered" evidence="1">
    <location>
        <begin position="199"/>
        <end position="278"/>
    </location>
</feature>
<feature type="compositionally biased region" description="Basic and acidic residues" evidence="1">
    <location>
        <begin position="123"/>
        <end position="136"/>
    </location>
</feature>
<dbReference type="GO" id="GO:0003723">
    <property type="term" value="F:RNA binding"/>
    <property type="evidence" value="ECO:0007669"/>
    <property type="project" value="EnsemblFungi"/>
</dbReference>
<reference evidence="3 4" key="1">
    <citation type="submission" date="2016-03" db="EMBL/GenBank/DDBJ databases">
        <authorList>
            <person name="Devillers H."/>
        </authorList>
    </citation>
    <scope>NUCLEOTIDE SEQUENCE [LARGE SCALE GENOMIC DNA]</scope>
    <source>
        <strain evidence="3">CBS 10888</strain>
    </source>
</reference>
<organism evidence="3 4">
    <name type="scientific">Lachancea dasiensis</name>
    <dbReference type="NCBI Taxonomy" id="1072105"/>
    <lineage>
        <taxon>Eukaryota</taxon>
        <taxon>Fungi</taxon>
        <taxon>Dikarya</taxon>
        <taxon>Ascomycota</taxon>
        <taxon>Saccharomycotina</taxon>
        <taxon>Saccharomycetes</taxon>
        <taxon>Saccharomycetales</taxon>
        <taxon>Saccharomycetaceae</taxon>
        <taxon>Lachancea</taxon>
    </lineage>
</organism>
<keyword evidence="4" id="KW-1185">Reference proteome</keyword>
<evidence type="ECO:0000313" key="4">
    <source>
        <dbReference type="Proteomes" id="UP000190274"/>
    </source>
</evidence>
<name>A0A1G4K5K4_9SACH</name>
<dbReference type="AlphaFoldDB" id="A0A1G4K5K4"/>
<dbReference type="PANTHER" id="PTHR22306">
    <property type="entry name" value="CHROMOSOME 7 OPEN READING FRAME 50"/>
    <property type="match status" value="1"/>
</dbReference>
<dbReference type="PANTHER" id="PTHR22306:SF2">
    <property type="entry name" value="CHROMOSOME 7 OPEN READING FRAME 50"/>
    <property type="match status" value="1"/>
</dbReference>
<feature type="region of interest" description="Disordered" evidence="1">
    <location>
        <begin position="35"/>
        <end position="72"/>
    </location>
</feature>
<dbReference type="GO" id="GO:0000470">
    <property type="term" value="P:maturation of LSU-rRNA"/>
    <property type="evidence" value="ECO:0007669"/>
    <property type="project" value="EnsemblFungi"/>
</dbReference>
<feature type="compositionally biased region" description="Polar residues" evidence="1">
    <location>
        <begin position="199"/>
        <end position="208"/>
    </location>
</feature>
<dbReference type="EMBL" id="LT598461">
    <property type="protein sequence ID" value="SCU99086.1"/>
    <property type="molecule type" value="Genomic_DNA"/>
</dbReference>
<dbReference type="InterPro" id="IPR019327">
    <property type="entry name" value="WKF"/>
</dbReference>
<gene>
    <name evidence="3" type="ORF">LADA_0H17480G</name>
</gene>
<feature type="domain" description="WKF" evidence="2">
    <location>
        <begin position="88"/>
        <end position="189"/>
    </location>
</feature>